<organism evidence="2 3">
    <name type="scientific">Miscanthus lutarioriparius</name>
    <dbReference type="NCBI Taxonomy" id="422564"/>
    <lineage>
        <taxon>Eukaryota</taxon>
        <taxon>Viridiplantae</taxon>
        <taxon>Streptophyta</taxon>
        <taxon>Embryophyta</taxon>
        <taxon>Tracheophyta</taxon>
        <taxon>Spermatophyta</taxon>
        <taxon>Magnoliopsida</taxon>
        <taxon>Liliopsida</taxon>
        <taxon>Poales</taxon>
        <taxon>Poaceae</taxon>
        <taxon>PACMAD clade</taxon>
        <taxon>Panicoideae</taxon>
        <taxon>Andropogonodae</taxon>
        <taxon>Andropogoneae</taxon>
        <taxon>Saccharinae</taxon>
        <taxon>Miscanthus</taxon>
    </lineage>
</organism>
<reference evidence="2" key="1">
    <citation type="submission" date="2020-10" db="EMBL/GenBank/DDBJ databases">
        <authorList>
            <person name="Han B."/>
            <person name="Lu T."/>
            <person name="Zhao Q."/>
            <person name="Huang X."/>
            <person name="Zhao Y."/>
        </authorList>
    </citation>
    <scope>NUCLEOTIDE SEQUENCE</scope>
</reference>
<evidence type="ECO:0000256" key="1">
    <source>
        <dbReference type="SAM" id="Phobius"/>
    </source>
</evidence>
<evidence type="ECO:0000313" key="2">
    <source>
        <dbReference type="EMBL" id="CAD6336738.1"/>
    </source>
</evidence>
<sequence>MGDTGSSSILVHILVIALCLTAFGFAIAAERRRSTVLTFPQVAFFSLPTASINKHSPTTHTLHPEDAQRSVVEF</sequence>
<dbReference type="Proteomes" id="UP000604825">
    <property type="component" value="Unassembled WGS sequence"/>
</dbReference>
<name>A0A811S785_9POAL</name>
<evidence type="ECO:0000313" key="3">
    <source>
        <dbReference type="Proteomes" id="UP000604825"/>
    </source>
</evidence>
<protein>
    <submittedName>
        <fullName evidence="2">Uncharacterized protein</fullName>
    </submittedName>
</protein>
<keyword evidence="1" id="KW-1133">Transmembrane helix</keyword>
<dbReference type="EMBL" id="CAJGYO010000018">
    <property type="protein sequence ID" value="CAD6336738.1"/>
    <property type="molecule type" value="Genomic_DNA"/>
</dbReference>
<feature type="transmembrane region" description="Helical" evidence="1">
    <location>
        <begin position="6"/>
        <end position="29"/>
    </location>
</feature>
<dbReference type="AlphaFoldDB" id="A0A811S785"/>
<proteinExistence type="predicted"/>
<keyword evidence="1" id="KW-0812">Transmembrane</keyword>
<keyword evidence="3" id="KW-1185">Reference proteome</keyword>
<comment type="caution">
    <text evidence="2">The sequence shown here is derived from an EMBL/GenBank/DDBJ whole genome shotgun (WGS) entry which is preliminary data.</text>
</comment>
<keyword evidence="1" id="KW-0472">Membrane</keyword>
<accession>A0A811S785</accession>
<gene>
    <name evidence="2" type="ORF">NCGR_LOCUS60836</name>
</gene>